<dbReference type="AlphaFoldDB" id="A0A6A6T6Z6"/>
<dbReference type="OrthoDB" id="2140240at2759"/>
<protein>
    <submittedName>
        <fullName evidence="1">Uncharacterized protein</fullName>
    </submittedName>
</protein>
<evidence type="ECO:0000313" key="1">
    <source>
        <dbReference type="EMBL" id="KAF2655616.1"/>
    </source>
</evidence>
<proteinExistence type="predicted"/>
<reference evidence="1" key="1">
    <citation type="journal article" date="2020" name="Stud. Mycol.">
        <title>101 Dothideomycetes genomes: a test case for predicting lifestyles and emergence of pathogens.</title>
        <authorList>
            <person name="Haridas S."/>
            <person name="Albert R."/>
            <person name="Binder M."/>
            <person name="Bloem J."/>
            <person name="Labutti K."/>
            <person name="Salamov A."/>
            <person name="Andreopoulos B."/>
            <person name="Baker S."/>
            <person name="Barry K."/>
            <person name="Bills G."/>
            <person name="Bluhm B."/>
            <person name="Cannon C."/>
            <person name="Castanera R."/>
            <person name="Culley D."/>
            <person name="Daum C."/>
            <person name="Ezra D."/>
            <person name="Gonzalez J."/>
            <person name="Henrissat B."/>
            <person name="Kuo A."/>
            <person name="Liang C."/>
            <person name="Lipzen A."/>
            <person name="Lutzoni F."/>
            <person name="Magnuson J."/>
            <person name="Mondo S."/>
            <person name="Nolan M."/>
            <person name="Ohm R."/>
            <person name="Pangilinan J."/>
            <person name="Park H.-J."/>
            <person name="Ramirez L."/>
            <person name="Alfaro M."/>
            <person name="Sun H."/>
            <person name="Tritt A."/>
            <person name="Yoshinaga Y."/>
            <person name="Zwiers L.-H."/>
            <person name="Turgeon B."/>
            <person name="Goodwin S."/>
            <person name="Spatafora J."/>
            <person name="Crous P."/>
            <person name="Grigoriev I."/>
        </authorList>
    </citation>
    <scope>NUCLEOTIDE SEQUENCE</scope>
    <source>
        <strain evidence="1">CBS 122681</strain>
    </source>
</reference>
<keyword evidence="2" id="KW-1185">Reference proteome</keyword>
<dbReference type="EMBL" id="MU004346">
    <property type="protein sequence ID" value="KAF2655616.1"/>
    <property type="molecule type" value="Genomic_DNA"/>
</dbReference>
<feature type="non-terminal residue" evidence="1">
    <location>
        <position position="99"/>
    </location>
</feature>
<accession>A0A6A6T6Z6</accession>
<gene>
    <name evidence="1" type="ORF">K491DRAFT_551441</name>
</gene>
<evidence type="ECO:0000313" key="2">
    <source>
        <dbReference type="Proteomes" id="UP000799324"/>
    </source>
</evidence>
<feature type="non-terminal residue" evidence="1">
    <location>
        <position position="1"/>
    </location>
</feature>
<sequence>NAALVPEFGIQPGQNPDGTGNCAGNKGVLIPCQCPPNRNDFIEKVKQAAATGSSSGVPVKFPTDASKASEKQRIQTAIIVLQNFNGRKGSGCPAAATTF</sequence>
<name>A0A6A6T6Z6_9PLEO</name>
<organism evidence="1 2">
    <name type="scientific">Lophiostoma macrostomum CBS 122681</name>
    <dbReference type="NCBI Taxonomy" id="1314788"/>
    <lineage>
        <taxon>Eukaryota</taxon>
        <taxon>Fungi</taxon>
        <taxon>Dikarya</taxon>
        <taxon>Ascomycota</taxon>
        <taxon>Pezizomycotina</taxon>
        <taxon>Dothideomycetes</taxon>
        <taxon>Pleosporomycetidae</taxon>
        <taxon>Pleosporales</taxon>
        <taxon>Lophiostomataceae</taxon>
        <taxon>Lophiostoma</taxon>
    </lineage>
</organism>
<dbReference type="Proteomes" id="UP000799324">
    <property type="component" value="Unassembled WGS sequence"/>
</dbReference>